<dbReference type="GO" id="GO:0008961">
    <property type="term" value="F:phosphatidylglycerol-prolipoprotein diacylglyceryl transferase activity"/>
    <property type="evidence" value="ECO:0007669"/>
    <property type="project" value="InterPro"/>
</dbReference>
<evidence type="ECO:0000256" key="3">
    <source>
        <dbReference type="ARBA" id="ARBA00022679"/>
    </source>
</evidence>
<feature type="transmembrane region" description="Helical" evidence="7">
    <location>
        <begin position="81"/>
        <end position="103"/>
    </location>
</feature>
<keyword evidence="2" id="KW-1003">Cell membrane</keyword>
<evidence type="ECO:0000256" key="2">
    <source>
        <dbReference type="ARBA" id="ARBA00022475"/>
    </source>
</evidence>
<evidence type="ECO:0000313" key="8">
    <source>
        <dbReference type="EMBL" id="KKW11605.1"/>
    </source>
</evidence>
<keyword evidence="5 7" id="KW-1133">Transmembrane helix</keyword>
<dbReference type="GO" id="GO:0042158">
    <property type="term" value="P:lipoprotein biosynthetic process"/>
    <property type="evidence" value="ECO:0007669"/>
    <property type="project" value="InterPro"/>
</dbReference>
<name>A0A0G1VZ75_9BACT</name>
<feature type="transmembrane region" description="Helical" evidence="7">
    <location>
        <begin position="115"/>
        <end position="136"/>
    </location>
</feature>
<dbReference type="GO" id="GO:0005886">
    <property type="term" value="C:plasma membrane"/>
    <property type="evidence" value="ECO:0007669"/>
    <property type="project" value="InterPro"/>
</dbReference>
<feature type="transmembrane region" description="Helical" evidence="7">
    <location>
        <begin position="12"/>
        <end position="33"/>
    </location>
</feature>
<keyword evidence="3 8" id="KW-0808">Transferase</keyword>
<dbReference type="Pfam" id="PF01790">
    <property type="entry name" value="LGT"/>
    <property type="match status" value="1"/>
</dbReference>
<keyword evidence="8" id="KW-0449">Lipoprotein</keyword>
<dbReference type="InterPro" id="IPR001640">
    <property type="entry name" value="Lgt"/>
</dbReference>
<feature type="transmembrane region" description="Helical" evidence="7">
    <location>
        <begin position="45"/>
        <end position="69"/>
    </location>
</feature>
<comment type="similarity">
    <text evidence="1">Belongs to the Lgt family.</text>
</comment>
<dbReference type="Proteomes" id="UP000034588">
    <property type="component" value="Unassembled WGS sequence"/>
</dbReference>
<dbReference type="EMBL" id="LCQD01000015">
    <property type="protein sequence ID" value="KKW11605.1"/>
    <property type="molecule type" value="Genomic_DNA"/>
</dbReference>
<comment type="caution">
    <text evidence="8">The sequence shown here is derived from an EMBL/GenBank/DDBJ whole genome shotgun (WGS) entry which is preliminary data.</text>
</comment>
<evidence type="ECO:0000313" key="9">
    <source>
        <dbReference type="Proteomes" id="UP000034588"/>
    </source>
</evidence>
<evidence type="ECO:0000256" key="5">
    <source>
        <dbReference type="ARBA" id="ARBA00022989"/>
    </source>
</evidence>
<keyword evidence="6 7" id="KW-0472">Membrane</keyword>
<dbReference type="PANTHER" id="PTHR30589:SF0">
    <property type="entry name" value="PHOSPHATIDYLGLYCEROL--PROLIPOPROTEIN DIACYLGLYCERYL TRANSFERASE"/>
    <property type="match status" value="1"/>
</dbReference>
<dbReference type="AlphaFoldDB" id="A0A0G1VZ75"/>
<proteinExistence type="inferred from homology"/>
<feature type="transmembrane region" description="Helical" evidence="7">
    <location>
        <begin position="194"/>
        <end position="213"/>
    </location>
</feature>
<keyword evidence="4 7" id="KW-0812">Transmembrane</keyword>
<feature type="transmembrane region" description="Helical" evidence="7">
    <location>
        <begin position="163"/>
        <end position="182"/>
    </location>
</feature>
<sequence length="271" mass="30334">MFPVLFSIGSLHIYSFSILLVLSWLVFSFVFWRELRNQGVEEDRIFDLTFYATIAALVFSRAGFVLFHWEAFADSVLKIAAIWVVPGLSLYGAIVGGLITLVYLSRRYKVRLGHVLDACAPSLGGAFLVGVLGAFLDGSYVGTMTNLPWATRYVGWVGTRHPIQLYEAIAMAGMLIAFAFLARRGKKNKWPYGLAGLWFFSLFAVSMFVLEFLKDSPVYWGMLRANQWILVALFAEDLGAFYVRGGGREAIRPFINNVLGGIYGKFSKRST</sequence>
<evidence type="ECO:0000256" key="4">
    <source>
        <dbReference type="ARBA" id="ARBA00022692"/>
    </source>
</evidence>
<reference evidence="8 9" key="1">
    <citation type="journal article" date="2015" name="Nature">
        <title>rRNA introns, odd ribosomes, and small enigmatic genomes across a large radiation of phyla.</title>
        <authorList>
            <person name="Brown C.T."/>
            <person name="Hug L.A."/>
            <person name="Thomas B.C."/>
            <person name="Sharon I."/>
            <person name="Castelle C.J."/>
            <person name="Singh A."/>
            <person name="Wilkins M.J."/>
            <person name="Williams K.H."/>
            <person name="Banfield J.F."/>
        </authorList>
    </citation>
    <scope>NUCLEOTIDE SEQUENCE [LARGE SCALE GENOMIC DNA]</scope>
</reference>
<gene>
    <name evidence="8" type="ORF">UY48_C0015G0011</name>
</gene>
<accession>A0A0G1VZ75</accession>
<dbReference type="PANTHER" id="PTHR30589">
    <property type="entry name" value="PROLIPOPROTEIN DIACYLGLYCERYL TRANSFERASE"/>
    <property type="match status" value="1"/>
</dbReference>
<evidence type="ECO:0000256" key="6">
    <source>
        <dbReference type="ARBA" id="ARBA00023136"/>
    </source>
</evidence>
<evidence type="ECO:0000256" key="1">
    <source>
        <dbReference type="ARBA" id="ARBA00007150"/>
    </source>
</evidence>
<evidence type="ECO:0000256" key="7">
    <source>
        <dbReference type="SAM" id="Phobius"/>
    </source>
</evidence>
<organism evidence="8 9">
    <name type="scientific">Candidatus Gottesmanbacteria bacterium GW2011_GWB1_49_7</name>
    <dbReference type="NCBI Taxonomy" id="1618448"/>
    <lineage>
        <taxon>Bacteria</taxon>
        <taxon>Candidatus Gottesmaniibacteriota</taxon>
    </lineage>
</organism>
<protein>
    <submittedName>
        <fullName evidence="8">Prolipoprotein diacylglyceryl transferase</fullName>
    </submittedName>
</protein>
<feature type="transmembrane region" description="Helical" evidence="7">
    <location>
        <begin position="225"/>
        <end position="243"/>
    </location>
</feature>